<comment type="caution">
    <text evidence="2">The sequence shown here is derived from an EMBL/GenBank/DDBJ whole genome shotgun (WGS) entry which is preliminary data.</text>
</comment>
<feature type="domain" description="Apea-like HEPN" evidence="1">
    <location>
        <begin position="72"/>
        <end position="184"/>
    </location>
</feature>
<dbReference type="AlphaFoldDB" id="A0A0F8ZIK9"/>
<evidence type="ECO:0000313" key="2">
    <source>
        <dbReference type="EMBL" id="KKK66259.1"/>
    </source>
</evidence>
<dbReference type="Pfam" id="PF18739">
    <property type="entry name" value="HEPN_Apea"/>
    <property type="match status" value="1"/>
</dbReference>
<dbReference type="InterPro" id="IPR041229">
    <property type="entry name" value="HEPN_Apea"/>
</dbReference>
<dbReference type="EMBL" id="LAZR01060161">
    <property type="protein sequence ID" value="KKK66259.1"/>
    <property type="molecule type" value="Genomic_DNA"/>
</dbReference>
<name>A0A0F8ZIK9_9ZZZZ</name>
<protein>
    <recommendedName>
        <fullName evidence="1">Apea-like HEPN domain-containing protein</fullName>
    </recommendedName>
</protein>
<feature type="non-terminal residue" evidence="2">
    <location>
        <position position="184"/>
    </location>
</feature>
<organism evidence="2">
    <name type="scientific">marine sediment metagenome</name>
    <dbReference type="NCBI Taxonomy" id="412755"/>
    <lineage>
        <taxon>unclassified sequences</taxon>
        <taxon>metagenomes</taxon>
        <taxon>ecological metagenomes</taxon>
    </lineage>
</organism>
<sequence length="184" mass="22240">MKKIEIYRSQKGTNFRTNIHQLRMNFQLSDIKDDFENILKTWFEKNTKLKSIINLYFGVLYSPFLYSEHEFLSLCQALEVYCRINCDNYYLDDTTYEQMYSDLCEYLNGNIKNSGKNLKEKYNLQKDLLDHLKMGTFKYANEYSLRKKLKVITNKFKKILEDLPYNCVKKIDLIAKVRNYFTHY</sequence>
<reference evidence="2" key="1">
    <citation type="journal article" date="2015" name="Nature">
        <title>Complex archaea that bridge the gap between prokaryotes and eukaryotes.</title>
        <authorList>
            <person name="Spang A."/>
            <person name="Saw J.H."/>
            <person name="Jorgensen S.L."/>
            <person name="Zaremba-Niedzwiedzka K."/>
            <person name="Martijn J."/>
            <person name="Lind A.E."/>
            <person name="van Eijk R."/>
            <person name="Schleper C."/>
            <person name="Guy L."/>
            <person name="Ettema T.J."/>
        </authorList>
    </citation>
    <scope>NUCLEOTIDE SEQUENCE</scope>
</reference>
<proteinExistence type="predicted"/>
<evidence type="ECO:0000259" key="1">
    <source>
        <dbReference type="Pfam" id="PF18739"/>
    </source>
</evidence>
<gene>
    <name evidence="2" type="ORF">LCGC14_2965900</name>
</gene>
<accession>A0A0F8ZIK9</accession>